<name>A0ABY0V7Q8_9ACTO</name>
<keyword evidence="4" id="KW-1185">Reference proteome</keyword>
<evidence type="ECO:0000256" key="2">
    <source>
        <dbReference type="SAM" id="Phobius"/>
    </source>
</evidence>
<reference evidence="3 4" key="1">
    <citation type="submission" date="2016-10" db="EMBL/GenBank/DDBJ databases">
        <authorList>
            <person name="Varghese N."/>
            <person name="Submissions S."/>
        </authorList>
    </citation>
    <scope>NUCLEOTIDE SEQUENCE [LARGE SCALE GENOMIC DNA]</scope>
    <source>
        <strain evidence="3 4">DSM 9169</strain>
    </source>
</reference>
<keyword evidence="2" id="KW-0472">Membrane</keyword>
<protein>
    <submittedName>
        <fullName evidence="3">Preprotein translocase subunit YajC</fullName>
    </submittedName>
</protein>
<dbReference type="Pfam" id="PF02699">
    <property type="entry name" value="YajC"/>
    <property type="match status" value="1"/>
</dbReference>
<evidence type="ECO:0000313" key="4">
    <source>
        <dbReference type="Proteomes" id="UP000198976"/>
    </source>
</evidence>
<feature type="compositionally biased region" description="Basic and acidic residues" evidence="1">
    <location>
        <begin position="143"/>
        <end position="159"/>
    </location>
</feature>
<keyword evidence="2" id="KW-0812">Transmembrane</keyword>
<dbReference type="SMART" id="SM01323">
    <property type="entry name" value="YajC"/>
    <property type="match status" value="1"/>
</dbReference>
<gene>
    <name evidence="3" type="ORF">SAMN04489714_1198</name>
</gene>
<feature type="transmembrane region" description="Helical" evidence="2">
    <location>
        <begin position="6"/>
        <end position="23"/>
    </location>
</feature>
<dbReference type="Proteomes" id="UP000198976">
    <property type="component" value="Chromosome I"/>
</dbReference>
<dbReference type="EMBL" id="LT629792">
    <property type="protein sequence ID" value="SDT95467.1"/>
    <property type="molecule type" value="Genomic_DNA"/>
</dbReference>
<accession>A0ABY0V7Q8</accession>
<proteinExistence type="predicted"/>
<dbReference type="InterPro" id="IPR003849">
    <property type="entry name" value="Preprotein_translocase_YajC"/>
</dbReference>
<evidence type="ECO:0000256" key="1">
    <source>
        <dbReference type="SAM" id="MobiDB-lite"/>
    </source>
</evidence>
<keyword evidence="2" id="KW-1133">Transmembrane helix</keyword>
<evidence type="ECO:0000313" key="3">
    <source>
        <dbReference type="EMBL" id="SDT95467.1"/>
    </source>
</evidence>
<organism evidence="3 4">
    <name type="scientific">Schaalia radingae</name>
    <dbReference type="NCBI Taxonomy" id="131110"/>
    <lineage>
        <taxon>Bacteria</taxon>
        <taxon>Bacillati</taxon>
        <taxon>Actinomycetota</taxon>
        <taxon>Actinomycetes</taxon>
        <taxon>Actinomycetales</taxon>
        <taxon>Actinomycetaceae</taxon>
        <taxon>Schaalia</taxon>
    </lineage>
</organism>
<sequence length="159" mass="18043">MQGTGSLMLWLPLLLMLIVMFWFSSRARKKMAKQQEEQQRIISEQMVPGAWVKTAVGFWGRYVDQDGDIVILETSDGTETYWERSVIREVGEPPFATESADHIEEAISEEEDEPAVLGYDPIEPETPSSVNEGDTLAADLEDEDKRDKNRNKDDIPPVI</sequence>
<feature type="region of interest" description="Disordered" evidence="1">
    <location>
        <begin position="107"/>
        <end position="159"/>
    </location>
</feature>